<dbReference type="Proteomes" id="UP000243876">
    <property type="component" value="Unassembled WGS sequence"/>
</dbReference>
<dbReference type="PANTHER" id="PTHR21039:SF0">
    <property type="entry name" value="HISTIDINOL-PHOSPHATASE"/>
    <property type="match status" value="1"/>
</dbReference>
<evidence type="ECO:0000256" key="8">
    <source>
        <dbReference type="RuleBase" id="RU366003"/>
    </source>
</evidence>
<protein>
    <recommendedName>
        <fullName evidence="3 8">Histidinol-phosphatase</fullName>
        <shortName evidence="8">HolPase</shortName>
        <ecNumber evidence="3 8">3.1.3.15</ecNumber>
    </recommendedName>
</protein>
<dbReference type="Pfam" id="PF02811">
    <property type="entry name" value="PHP"/>
    <property type="match status" value="1"/>
</dbReference>
<dbReference type="InterPro" id="IPR016195">
    <property type="entry name" value="Pol/histidinol_Pase-like"/>
</dbReference>
<organism evidence="10 11">
    <name type="scientific">Sporidiobolus salmonicolor</name>
    <name type="common">Yeast-like fungus</name>
    <name type="synonym">Sporobolomyces salmonicolor</name>
    <dbReference type="NCBI Taxonomy" id="5005"/>
    <lineage>
        <taxon>Eukaryota</taxon>
        <taxon>Fungi</taxon>
        <taxon>Dikarya</taxon>
        <taxon>Basidiomycota</taxon>
        <taxon>Pucciniomycotina</taxon>
        <taxon>Microbotryomycetes</taxon>
        <taxon>Sporidiobolales</taxon>
        <taxon>Sporidiobolaceae</taxon>
        <taxon>Sporobolomyces</taxon>
    </lineage>
</organism>
<keyword evidence="6 8" id="KW-0368">Histidine biosynthesis</keyword>
<evidence type="ECO:0000256" key="4">
    <source>
        <dbReference type="ARBA" id="ARBA00022605"/>
    </source>
</evidence>
<dbReference type="AlphaFoldDB" id="A0A0D6EFX5"/>
<name>A0A0D6EFX5_SPOSA</name>
<evidence type="ECO:0000313" key="10">
    <source>
        <dbReference type="EMBL" id="CEQ38668.1"/>
    </source>
</evidence>
<gene>
    <name evidence="10" type="primary">SPOSA6832_00122</name>
</gene>
<proteinExistence type="inferred from homology"/>
<accession>A0A0D6EFX5</accession>
<dbReference type="InterPro" id="IPR004013">
    <property type="entry name" value="PHP_dom"/>
</dbReference>
<reference evidence="11" key="1">
    <citation type="submission" date="2015-02" db="EMBL/GenBank/DDBJ databases">
        <authorList>
            <person name="Gon?alves P."/>
        </authorList>
    </citation>
    <scope>NUCLEOTIDE SEQUENCE [LARGE SCALE GENOMIC DNA]</scope>
</reference>
<evidence type="ECO:0000256" key="1">
    <source>
        <dbReference type="ARBA" id="ARBA00004970"/>
    </source>
</evidence>
<evidence type="ECO:0000256" key="2">
    <source>
        <dbReference type="ARBA" id="ARBA00009152"/>
    </source>
</evidence>
<keyword evidence="4 8" id="KW-0028">Amino-acid biosynthesis</keyword>
<dbReference type="EC" id="3.1.3.15" evidence="3 8"/>
<evidence type="ECO:0000313" key="11">
    <source>
        <dbReference type="Proteomes" id="UP000243876"/>
    </source>
</evidence>
<sequence>MTISHHSHSGEFCCHAKGTLAEVVDEAIRQGFTTFGLSEHVPRYDESHLYPEESHLALQDLATTFDAYVVEAHRLKKLNADRITLLVGLETEYIDSAGLDALEALLARNRDSIEYLVGSVHHCDELPIDFDKAGFDRVLTLQPGSEEHERFTRLFSTYFDNQLALIQRLEPEVIGHFDLCRLYYPEIDFRTFPDVWAKIERNIDAAVSYGALFELNASAFRKGWKTGYPGVEVFDTILAKGGRFTLSDDSHGPHAVGLHYDKAYTYLRDRNVQQLWYLAPAARSAGGELGKVRRGVAAKPIAGKPWLDQWPALLEQQPSKQ</sequence>
<dbReference type="GO" id="GO:0005737">
    <property type="term" value="C:cytoplasm"/>
    <property type="evidence" value="ECO:0007669"/>
    <property type="project" value="TreeGrafter"/>
</dbReference>
<comment type="pathway">
    <text evidence="1 8">Amino-acid biosynthesis; L-histidine biosynthesis; L-histidine from 5-phospho-alpha-D-ribose 1-diphosphate: step 8/9.</text>
</comment>
<dbReference type="CDD" id="cd12110">
    <property type="entry name" value="PHP_HisPPase_Hisj_like"/>
    <property type="match status" value="1"/>
</dbReference>
<dbReference type="SUPFAM" id="SSF89550">
    <property type="entry name" value="PHP domain-like"/>
    <property type="match status" value="1"/>
</dbReference>
<feature type="domain" description="PHP" evidence="9">
    <location>
        <begin position="5"/>
        <end position="217"/>
    </location>
</feature>
<comment type="similarity">
    <text evidence="2 8">Belongs to the PHP hydrolase family. HisK subfamily.</text>
</comment>
<dbReference type="UniPathway" id="UPA00031">
    <property type="reaction ID" value="UER00013"/>
</dbReference>
<keyword evidence="5 8" id="KW-0378">Hydrolase</keyword>
<evidence type="ECO:0000256" key="6">
    <source>
        <dbReference type="ARBA" id="ARBA00023102"/>
    </source>
</evidence>
<dbReference type="NCBIfam" id="TIGR01856">
    <property type="entry name" value="hisJ_fam"/>
    <property type="match status" value="1"/>
</dbReference>
<evidence type="ECO:0000256" key="3">
    <source>
        <dbReference type="ARBA" id="ARBA00013085"/>
    </source>
</evidence>
<dbReference type="GO" id="GO:0004401">
    <property type="term" value="F:histidinol-phosphatase activity"/>
    <property type="evidence" value="ECO:0007669"/>
    <property type="project" value="UniProtKB-UniRule"/>
</dbReference>
<evidence type="ECO:0000259" key="9">
    <source>
        <dbReference type="Pfam" id="PF02811"/>
    </source>
</evidence>
<keyword evidence="11" id="KW-1185">Reference proteome</keyword>
<dbReference type="OrthoDB" id="5957391at2759"/>
<dbReference type="GO" id="GO:0000105">
    <property type="term" value="P:L-histidine biosynthetic process"/>
    <property type="evidence" value="ECO:0007669"/>
    <property type="project" value="UniProtKB-UniRule"/>
</dbReference>
<dbReference type="Gene3D" id="3.20.20.140">
    <property type="entry name" value="Metal-dependent hydrolases"/>
    <property type="match status" value="1"/>
</dbReference>
<dbReference type="InterPro" id="IPR010140">
    <property type="entry name" value="Histidinol_P_phosphatase_HisJ"/>
</dbReference>
<dbReference type="EMBL" id="CENE01000001">
    <property type="protein sequence ID" value="CEQ38668.1"/>
    <property type="molecule type" value="Genomic_DNA"/>
</dbReference>
<evidence type="ECO:0000256" key="7">
    <source>
        <dbReference type="ARBA" id="ARBA00049158"/>
    </source>
</evidence>
<evidence type="ECO:0000256" key="5">
    <source>
        <dbReference type="ARBA" id="ARBA00022801"/>
    </source>
</evidence>
<dbReference type="PANTHER" id="PTHR21039">
    <property type="entry name" value="HISTIDINOL PHOSPHATASE-RELATED"/>
    <property type="match status" value="1"/>
</dbReference>
<comment type="catalytic activity">
    <reaction evidence="7 8">
        <text>L-histidinol phosphate + H2O = L-histidinol + phosphate</text>
        <dbReference type="Rhea" id="RHEA:14465"/>
        <dbReference type="ChEBI" id="CHEBI:15377"/>
        <dbReference type="ChEBI" id="CHEBI:43474"/>
        <dbReference type="ChEBI" id="CHEBI:57699"/>
        <dbReference type="ChEBI" id="CHEBI:57980"/>
        <dbReference type="EC" id="3.1.3.15"/>
    </reaction>
</comment>